<feature type="transmembrane region" description="Helical" evidence="1">
    <location>
        <begin position="6"/>
        <end position="27"/>
    </location>
</feature>
<dbReference type="NCBIfam" id="TIGR02893">
    <property type="entry name" value="spore_yabQ"/>
    <property type="match status" value="1"/>
</dbReference>
<keyword evidence="1" id="KW-0812">Transmembrane</keyword>
<comment type="caution">
    <text evidence="2">The sequence shown here is derived from an EMBL/GenBank/DDBJ whole genome shotgun (WGS) entry which is preliminary data.</text>
</comment>
<accession>A0A4R4E927</accession>
<evidence type="ECO:0000313" key="2">
    <source>
        <dbReference type="EMBL" id="TCZ74328.1"/>
    </source>
</evidence>
<dbReference type="InterPro" id="IPR019074">
    <property type="entry name" value="YabQ"/>
</dbReference>
<sequence length="166" mass="19922">MTLQIQFWTLFMMICGGMAMGAIYDLFRLLYEQLKLPRWTIIPMDITYWIVATILIFQMLYSSNQGQLRMFVFVGMVAGVLLYYFVFGKIVTKIYLFIFKMVTETYRIILKIFDIFLIRPAIILYKVVIILFGFLKAIAIFLYKIMIQLLYPVWKLVLWIKQRFVR</sequence>
<dbReference type="EMBL" id="SKFG01000026">
    <property type="protein sequence ID" value="TCZ74328.1"/>
    <property type="molecule type" value="Genomic_DNA"/>
</dbReference>
<reference evidence="2 3" key="1">
    <citation type="submission" date="2019-03" db="EMBL/GenBank/DDBJ databases">
        <authorList>
            <person name="Kim M.K.M."/>
        </authorList>
    </citation>
    <scope>NUCLEOTIDE SEQUENCE [LARGE SCALE GENOMIC DNA]</scope>
    <source>
        <strain evidence="2 3">18JY21-1</strain>
    </source>
</reference>
<dbReference type="AlphaFoldDB" id="A0A4R4E927"/>
<organism evidence="2 3">
    <name type="scientific">Paenibacillus albiflavus</name>
    <dbReference type="NCBI Taxonomy" id="2545760"/>
    <lineage>
        <taxon>Bacteria</taxon>
        <taxon>Bacillati</taxon>
        <taxon>Bacillota</taxon>
        <taxon>Bacilli</taxon>
        <taxon>Bacillales</taxon>
        <taxon>Paenibacillaceae</taxon>
        <taxon>Paenibacillus</taxon>
    </lineage>
</organism>
<protein>
    <submittedName>
        <fullName evidence="2">Spore cortex biosynthesis protein YabQ</fullName>
    </submittedName>
</protein>
<name>A0A4R4E927_9BACL</name>
<keyword evidence="1" id="KW-0472">Membrane</keyword>
<dbReference type="RefSeq" id="WP_132419767.1">
    <property type="nucleotide sequence ID" value="NZ_SKFG01000026.1"/>
</dbReference>
<feature type="transmembrane region" description="Helical" evidence="1">
    <location>
        <begin position="141"/>
        <end position="160"/>
    </location>
</feature>
<evidence type="ECO:0000256" key="1">
    <source>
        <dbReference type="SAM" id="Phobius"/>
    </source>
</evidence>
<proteinExistence type="predicted"/>
<feature type="transmembrane region" description="Helical" evidence="1">
    <location>
        <begin position="39"/>
        <end position="61"/>
    </location>
</feature>
<gene>
    <name evidence="2" type="primary">yabQ</name>
    <name evidence="2" type="ORF">E0485_19620</name>
</gene>
<evidence type="ECO:0000313" key="3">
    <source>
        <dbReference type="Proteomes" id="UP000295418"/>
    </source>
</evidence>
<keyword evidence="3" id="KW-1185">Reference proteome</keyword>
<feature type="transmembrane region" description="Helical" evidence="1">
    <location>
        <begin position="108"/>
        <end position="135"/>
    </location>
</feature>
<dbReference type="OrthoDB" id="1653819at2"/>
<dbReference type="Proteomes" id="UP000295418">
    <property type="component" value="Unassembled WGS sequence"/>
</dbReference>
<keyword evidence="1" id="KW-1133">Transmembrane helix</keyword>
<dbReference type="Pfam" id="PF09578">
    <property type="entry name" value="Spore_YabQ"/>
    <property type="match status" value="1"/>
</dbReference>